<protein>
    <submittedName>
        <fullName evidence="2">Uncharacterized protein</fullName>
    </submittedName>
</protein>
<feature type="non-terminal residue" evidence="2">
    <location>
        <position position="1"/>
    </location>
</feature>
<gene>
    <name evidence="2" type="ORF">CCMP2556_LOCUS15689</name>
</gene>
<dbReference type="Proteomes" id="UP001642484">
    <property type="component" value="Unassembled WGS sequence"/>
</dbReference>
<evidence type="ECO:0000256" key="1">
    <source>
        <dbReference type="SAM" id="MobiDB-lite"/>
    </source>
</evidence>
<keyword evidence="3" id="KW-1185">Reference proteome</keyword>
<comment type="caution">
    <text evidence="2">The sequence shown here is derived from an EMBL/GenBank/DDBJ whole genome shotgun (WGS) entry which is preliminary data.</text>
</comment>
<name>A0ABP0KCP6_9DINO</name>
<evidence type="ECO:0000313" key="3">
    <source>
        <dbReference type="Proteomes" id="UP001642484"/>
    </source>
</evidence>
<accession>A0ABP0KCP6</accession>
<evidence type="ECO:0000313" key="2">
    <source>
        <dbReference type="EMBL" id="CAK9024585.1"/>
    </source>
</evidence>
<reference evidence="2 3" key="1">
    <citation type="submission" date="2024-02" db="EMBL/GenBank/DDBJ databases">
        <authorList>
            <person name="Chen Y."/>
            <person name="Shah S."/>
            <person name="Dougan E. K."/>
            <person name="Thang M."/>
            <person name="Chan C."/>
        </authorList>
    </citation>
    <scope>NUCLEOTIDE SEQUENCE [LARGE SCALE GENOMIC DNA]</scope>
</reference>
<organism evidence="2 3">
    <name type="scientific">Durusdinium trenchii</name>
    <dbReference type="NCBI Taxonomy" id="1381693"/>
    <lineage>
        <taxon>Eukaryota</taxon>
        <taxon>Sar</taxon>
        <taxon>Alveolata</taxon>
        <taxon>Dinophyceae</taxon>
        <taxon>Suessiales</taxon>
        <taxon>Symbiodiniaceae</taxon>
        <taxon>Durusdinium</taxon>
    </lineage>
</organism>
<sequence>ADAKGKKKEETKAAPKADAKVDEAQPRKEETWGTQLFRQNVRWKPRFDLQN</sequence>
<proteinExistence type="predicted"/>
<feature type="non-terminal residue" evidence="2">
    <location>
        <position position="51"/>
    </location>
</feature>
<dbReference type="EMBL" id="CAXAMN010008280">
    <property type="protein sequence ID" value="CAK9024585.1"/>
    <property type="molecule type" value="Genomic_DNA"/>
</dbReference>
<feature type="region of interest" description="Disordered" evidence="1">
    <location>
        <begin position="1"/>
        <end position="30"/>
    </location>
</feature>